<evidence type="ECO:0000313" key="3">
    <source>
        <dbReference type="Proteomes" id="UP001348817"/>
    </source>
</evidence>
<evidence type="ECO:0000259" key="1">
    <source>
        <dbReference type="PROSITE" id="PS51186"/>
    </source>
</evidence>
<dbReference type="Pfam" id="PF13302">
    <property type="entry name" value="Acetyltransf_3"/>
    <property type="match status" value="1"/>
</dbReference>
<organism evidence="2 3">
    <name type="scientific">Fulvitalea axinellae</name>
    <dbReference type="NCBI Taxonomy" id="1182444"/>
    <lineage>
        <taxon>Bacteria</taxon>
        <taxon>Pseudomonadati</taxon>
        <taxon>Bacteroidota</taxon>
        <taxon>Cytophagia</taxon>
        <taxon>Cytophagales</taxon>
        <taxon>Persicobacteraceae</taxon>
        <taxon>Fulvitalea</taxon>
    </lineage>
</organism>
<dbReference type="InterPro" id="IPR000182">
    <property type="entry name" value="GNAT_dom"/>
</dbReference>
<dbReference type="InterPro" id="IPR016181">
    <property type="entry name" value="Acyl_CoA_acyltransferase"/>
</dbReference>
<dbReference type="InterPro" id="IPR051908">
    <property type="entry name" value="Ribosomal_N-acetyltransferase"/>
</dbReference>
<dbReference type="SUPFAM" id="SSF55729">
    <property type="entry name" value="Acyl-CoA N-acyltransferases (Nat)"/>
    <property type="match status" value="1"/>
</dbReference>
<dbReference type="GO" id="GO:0005737">
    <property type="term" value="C:cytoplasm"/>
    <property type="evidence" value="ECO:0007669"/>
    <property type="project" value="TreeGrafter"/>
</dbReference>
<dbReference type="RefSeq" id="WP_338393631.1">
    <property type="nucleotide sequence ID" value="NZ_AP025314.1"/>
</dbReference>
<gene>
    <name evidence="2" type="primary">ydaF_1</name>
    <name evidence="2" type="ORF">FUAX_07970</name>
</gene>
<dbReference type="EMBL" id="AP025314">
    <property type="protein sequence ID" value="BDD08365.1"/>
    <property type="molecule type" value="Genomic_DNA"/>
</dbReference>
<dbReference type="Proteomes" id="UP001348817">
    <property type="component" value="Chromosome"/>
</dbReference>
<evidence type="ECO:0000313" key="2">
    <source>
        <dbReference type="EMBL" id="BDD08365.1"/>
    </source>
</evidence>
<dbReference type="PROSITE" id="PS51186">
    <property type="entry name" value="GNAT"/>
    <property type="match status" value="1"/>
</dbReference>
<name>A0AAU9DC16_9BACT</name>
<keyword evidence="3" id="KW-1185">Reference proteome</keyword>
<dbReference type="GO" id="GO:0008999">
    <property type="term" value="F:protein-N-terminal-alanine acetyltransferase activity"/>
    <property type="evidence" value="ECO:0007669"/>
    <property type="project" value="TreeGrafter"/>
</dbReference>
<sequence length="186" mass="21653">MGGTLRLSRMKNEHASQAFELLESSRGYLEKWIPWVKNARSEGDMLEFIRENQAPHWYQGRVLFGIWLDSELAGMIDLHNGDANWRSVDIGYWIGERFQGMGLVTKSCDMLIGRVFEVSDAQHVFIRCDRNNAPSQRIPERLGFALVGQEKEEKEEGDGHWDLLVYGMRRHRWSMRISEPDKVGRK</sequence>
<accession>A0AAU9DC16</accession>
<dbReference type="GO" id="GO:1990189">
    <property type="term" value="F:protein N-terminal-serine acetyltransferase activity"/>
    <property type="evidence" value="ECO:0007669"/>
    <property type="project" value="TreeGrafter"/>
</dbReference>
<protein>
    <submittedName>
        <fullName evidence="2">Ribosomal N-acetyltransferase YdaF</fullName>
    </submittedName>
</protein>
<dbReference type="PANTHER" id="PTHR43441">
    <property type="entry name" value="RIBOSOMAL-PROTEIN-SERINE ACETYLTRANSFERASE"/>
    <property type="match status" value="1"/>
</dbReference>
<feature type="domain" description="N-acetyltransferase" evidence="1">
    <location>
        <begin position="19"/>
        <end position="173"/>
    </location>
</feature>
<proteinExistence type="predicted"/>
<dbReference type="Gene3D" id="3.40.630.30">
    <property type="match status" value="1"/>
</dbReference>
<dbReference type="KEGG" id="fax:FUAX_07970"/>
<reference evidence="2 3" key="1">
    <citation type="submission" date="2021-12" db="EMBL/GenBank/DDBJ databases">
        <title>Genome sequencing of bacteria with rrn-lacking chromosome and rrn-plasmid.</title>
        <authorList>
            <person name="Anda M."/>
            <person name="Iwasaki W."/>
        </authorList>
    </citation>
    <scope>NUCLEOTIDE SEQUENCE [LARGE SCALE GENOMIC DNA]</scope>
    <source>
        <strain evidence="2 3">DSM 100852</strain>
    </source>
</reference>
<dbReference type="AlphaFoldDB" id="A0AAU9DC16"/>
<dbReference type="PANTHER" id="PTHR43441:SF11">
    <property type="entry name" value="RIBOSOMAL-PROTEIN-SERINE ACETYLTRANSFERASE"/>
    <property type="match status" value="1"/>
</dbReference>